<comment type="caution">
    <text evidence="3">The sequence shown here is derived from an EMBL/GenBank/DDBJ whole genome shotgun (WGS) entry which is preliminary data.</text>
</comment>
<keyword evidence="1" id="KW-0175">Coiled coil</keyword>
<dbReference type="EMBL" id="SGPJ01000236">
    <property type="protein sequence ID" value="THG96424.1"/>
    <property type="molecule type" value="Genomic_DNA"/>
</dbReference>
<keyword evidence="4" id="KW-1185">Reference proteome</keyword>
<protein>
    <submittedName>
        <fullName evidence="3">Uncharacterized protein</fullName>
    </submittedName>
</protein>
<evidence type="ECO:0000256" key="1">
    <source>
        <dbReference type="SAM" id="Coils"/>
    </source>
</evidence>
<dbReference type="Proteomes" id="UP000309038">
    <property type="component" value="Unassembled WGS sequence"/>
</dbReference>
<organism evidence="3 4">
    <name type="scientific">Hermanssonia centrifuga</name>
    <dbReference type="NCBI Taxonomy" id="98765"/>
    <lineage>
        <taxon>Eukaryota</taxon>
        <taxon>Fungi</taxon>
        <taxon>Dikarya</taxon>
        <taxon>Basidiomycota</taxon>
        <taxon>Agaricomycotina</taxon>
        <taxon>Agaricomycetes</taxon>
        <taxon>Polyporales</taxon>
        <taxon>Meruliaceae</taxon>
        <taxon>Hermanssonia</taxon>
    </lineage>
</organism>
<evidence type="ECO:0000313" key="3">
    <source>
        <dbReference type="EMBL" id="THG96424.1"/>
    </source>
</evidence>
<accession>A0A4S4KE56</accession>
<dbReference type="AlphaFoldDB" id="A0A4S4KE56"/>
<feature type="coiled-coil region" evidence="1">
    <location>
        <begin position="65"/>
        <end position="92"/>
    </location>
</feature>
<evidence type="ECO:0000256" key="2">
    <source>
        <dbReference type="SAM" id="MobiDB-lite"/>
    </source>
</evidence>
<proteinExistence type="predicted"/>
<reference evidence="3 4" key="1">
    <citation type="submission" date="2019-02" db="EMBL/GenBank/DDBJ databases">
        <title>Genome sequencing of the rare red list fungi Phlebia centrifuga.</title>
        <authorList>
            <person name="Buettner E."/>
            <person name="Kellner H."/>
        </authorList>
    </citation>
    <scope>NUCLEOTIDE SEQUENCE [LARGE SCALE GENOMIC DNA]</scope>
    <source>
        <strain evidence="3 4">DSM 108282</strain>
    </source>
</reference>
<feature type="region of interest" description="Disordered" evidence="2">
    <location>
        <begin position="295"/>
        <end position="316"/>
    </location>
</feature>
<name>A0A4S4KE56_9APHY</name>
<feature type="coiled-coil region" evidence="1">
    <location>
        <begin position="165"/>
        <end position="192"/>
    </location>
</feature>
<sequence length="316" mass="36319">MFTSTFLMSTVKAQPQSKTVQPVILVAKALFVKERELSAQKLVNEELRRLAYASLDDQKDLLVANEILSSDNEILRNKCEELMRELHAATAENVLLQVSLSTAGQLRKKGREVLLQEREQFDKETESLVQGVASRTTEIHNMKREHQRVRQEFQIQVNGICQRLHKKHQLDMDRIRQLNHNLQQDISRLEIVVQEDVKNIGDLKEKLSNKRKIEAKLLVELDAKKRLEIENKRLRAGNDHLQTRLFDMRRLGLGRAVDERDIALQDVVTKEAEIKRLWEELTVARLALETKVEASDTLGGNSEGDDVSSKDVAVYN</sequence>
<gene>
    <name evidence="3" type="ORF">EW026_g5402</name>
</gene>
<evidence type="ECO:0000313" key="4">
    <source>
        <dbReference type="Proteomes" id="UP000309038"/>
    </source>
</evidence>